<feature type="domain" description="Glycosyltransferase 2-like" evidence="2">
    <location>
        <begin position="8"/>
        <end position="143"/>
    </location>
</feature>
<dbReference type="GO" id="GO:0016758">
    <property type="term" value="F:hexosyltransferase activity"/>
    <property type="evidence" value="ECO:0007669"/>
    <property type="project" value="UniProtKB-ARBA"/>
</dbReference>
<evidence type="ECO:0000259" key="2">
    <source>
        <dbReference type="Pfam" id="PF00535"/>
    </source>
</evidence>
<dbReference type="GeneID" id="93260976"/>
<comment type="similarity">
    <text evidence="1">Belongs to the glycosyltransferase 2 family.</text>
</comment>
<dbReference type="Gene3D" id="3.90.550.10">
    <property type="entry name" value="Spore Coat Polysaccharide Biosynthesis Protein SpsA, Chain A"/>
    <property type="match status" value="1"/>
</dbReference>
<name>A0AAU7WHL0_9BACI</name>
<dbReference type="InterPro" id="IPR001173">
    <property type="entry name" value="Glyco_trans_2-like"/>
</dbReference>
<reference evidence="3" key="1">
    <citation type="submission" date="2024-06" db="EMBL/GenBank/DDBJ databases">
        <authorList>
            <person name="Huang C.H."/>
            <person name="Ting Y.S."/>
            <person name="Cheng Y.H."/>
        </authorList>
    </citation>
    <scope>NUCLEOTIDE SEQUENCE</scope>
    <source>
        <strain evidence="3">TCI803</strain>
    </source>
</reference>
<dbReference type="PANTHER" id="PTHR22916:SF3">
    <property type="entry name" value="UDP-GLCNAC:BETAGAL BETA-1,3-N-ACETYLGLUCOSAMINYLTRANSFERASE-LIKE PROTEIN 1"/>
    <property type="match status" value="1"/>
</dbReference>
<sequence>MKETIMISVILPVYNVERYLRKCLDSLLQQVYKNFEVIAVNDGSTDTSLIILEEYKNKFQHYLIINQENQGLSEARNQGLKYAQGKYIYFLDSDDYIIPEMFLNLVDLAESNQLDLIKFDARPFCDIPNSNISMSNYDTKDTLIENKLYTREEYVQSVKKKFMPPVWLYFIKASIIFENNLAFKKGLLHEDELFTVQLLKHCKRIMYDSHRYFQRRYRVNSIMTNSINSNPKSYSSKIEIIKIFSELQKNELNKTNFNLFLQKRKNCLFTTLFFYKNKPKIETLKLLKTEKVQCDLRTFLREMKKILM</sequence>
<dbReference type="SUPFAM" id="SSF53448">
    <property type="entry name" value="Nucleotide-diphospho-sugar transferases"/>
    <property type="match status" value="1"/>
</dbReference>
<dbReference type="AlphaFoldDB" id="A0AAU7WHL0"/>
<organism evidence="3">
    <name type="scientific">Heyndrickxia faecalis</name>
    <dbReference type="NCBI Taxonomy" id="2824910"/>
    <lineage>
        <taxon>Bacteria</taxon>
        <taxon>Bacillati</taxon>
        <taxon>Bacillota</taxon>
        <taxon>Bacilli</taxon>
        <taxon>Bacillales</taxon>
        <taxon>Bacillaceae</taxon>
        <taxon>Heyndrickxia</taxon>
    </lineage>
</organism>
<accession>A0AAU7WHL0</accession>
<keyword evidence="3" id="KW-0808">Transferase</keyword>
<evidence type="ECO:0000256" key="1">
    <source>
        <dbReference type="ARBA" id="ARBA00006739"/>
    </source>
</evidence>
<keyword evidence="3" id="KW-0328">Glycosyltransferase</keyword>
<dbReference type="RefSeq" id="WP_350346352.1">
    <property type="nucleotide sequence ID" value="NZ_CP158453.1"/>
</dbReference>
<dbReference type="InterPro" id="IPR029044">
    <property type="entry name" value="Nucleotide-diphossugar_trans"/>
</dbReference>
<proteinExistence type="inferred from homology"/>
<dbReference type="Pfam" id="PF00535">
    <property type="entry name" value="Glycos_transf_2"/>
    <property type="match status" value="1"/>
</dbReference>
<gene>
    <name evidence="3" type="ORF">ABR335_15205</name>
</gene>
<dbReference type="EC" id="2.4.-.-" evidence="3"/>
<dbReference type="EMBL" id="CP158453">
    <property type="protein sequence ID" value="XBX97777.1"/>
    <property type="molecule type" value="Genomic_DNA"/>
</dbReference>
<dbReference type="CDD" id="cd00761">
    <property type="entry name" value="Glyco_tranf_GTA_type"/>
    <property type="match status" value="1"/>
</dbReference>
<dbReference type="PANTHER" id="PTHR22916">
    <property type="entry name" value="GLYCOSYLTRANSFERASE"/>
    <property type="match status" value="1"/>
</dbReference>
<protein>
    <submittedName>
        <fullName evidence="3">Glycosyltransferase</fullName>
        <ecNumber evidence="3">2.4.-.-</ecNumber>
    </submittedName>
</protein>
<evidence type="ECO:0000313" key="3">
    <source>
        <dbReference type="EMBL" id="XBX97777.1"/>
    </source>
</evidence>